<dbReference type="Proteomes" id="UP001268256">
    <property type="component" value="Unassembled WGS sequence"/>
</dbReference>
<keyword evidence="7" id="KW-1185">Reference proteome</keyword>
<keyword evidence="6" id="KW-0378">Hydrolase</keyword>
<gene>
    <name evidence="6" type="ORF">RIF25_15505</name>
</gene>
<dbReference type="InterPro" id="IPR036412">
    <property type="entry name" value="HAD-like_sf"/>
</dbReference>
<comment type="cofactor">
    <cofactor evidence="1">
        <name>Mg(2+)</name>
        <dbReference type="ChEBI" id="CHEBI:18420"/>
    </cofactor>
</comment>
<dbReference type="GO" id="GO:0046872">
    <property type="term" value="F:metal ion binding"/>
    <property type="evidence" value="ECO:0007669"/>
    <property type="project" value="UniProtKB-KW"/>
</dbReference>
<evidence type="ECO:0000256" key="3">
    <source>
        <dbReference type="ARBA" id="ARBA00022723"/>
    </source>
</evidence>
<dbReference type="CDD" id="cd07505">
    <property type="entry name" value="HAD_BPGM-like"/>
    <property type="match status" value="1"/>
</dbReference>
<dbReference type="PANTHER" id="PTHR46193:SF18">
    <property type="entry name" value="HEXITOL PHOSPHATASE B"/>
    <property type="match status" value="1"/>
</dbReference>
<dbReference type="SUPFAM" id="SSF56784">
    <property type="entry name" value="HAD-like"/>
    <property type="match status" value="1"/>
</dbReference>
<accession>A0AAE4FUN0</accession>
<dbReference type="PRINTS" id="PR00413">
    <property type="entry name" value="HADHALOGNASE"/>
</dbReference>
<comment type="caution">
    <text evidence="6">The sequence shown here is derived from an EMBL/GenBank/DDBJ whole genome shotgun (WGS) entry which is preliminary data.</text>
</comment>
<dbReference type="SFLD" id="SFLDG01135">
    <property type="entry name" value="C1.5.6:_HAD__Beta-PGM__Phospha"/>
    <property type="match status" value="1"/>
</dbReference>
<dbReference type="InterPro" id="IPR023214">
    <property type="entry name" value="HAD_sf"/>
</dbReference>
<dbReference type="SFLD" id="SFLDG01129">
    <property type="entry name" value="C1.5:_HAD__Beta-PGM__Phosphata"/>
    <property type="match status" value="1"/>
</dbReference>
<evidence type="ECO:0000313" key="6">
    <source>
        <dbReference type="EMBL" id="MDS3862208.1"/>
    </source>
</evidence>
<evidence type="ECO:0000256" key="1">
    <source>
        <dbReference type="ARBA" id="ARBA00001946"/>
    </source>
</evidence>
<sequence>MAFAPHVCPQPQALIFDMDGVLCDTMAYHLQAWHTYIQRTPALAAVDRAKLQTMGGKRNCELLPELLGRPVSQAEVDELGRKKDAIFRELIAPELTGLAGVLEFLKGAKAAGLKLGLGTSASQENVDLIMAWENLGDFFPVRVTEVDVQQGKPDPQCYLLVAERLGVEPKDCLVFEDAVAGVEAAWRAGMACWGVLTLHSEPELIEKGASACIQDFTDARLGELLPLAQACV</sequence>
<dbReference type="Gene3D" id="3.40.50.1000">
    <property type="entry name" value="HAD superfamily/HAD-like"/>
    <property type="match status" value="1"/>
</dbReference>
<dbReference type="InterPro" id="IPR051600">
    <property type="entry name" value="Beta-PGM-like"/>
</dbReference>
<dbReference type="SFLD" id="SFLDS00003">
    <property type="entry name" value="Haloacid_Dehalogenase"/>
    <property type="match status" value="1"/>
</dbReference>
<evidence type="ECO:0000256" key="5">
    <source>
        <dbReference type="ARBA" id="ARBA00023277"/>
    </source>
</evidence>
<keyword evidence="3" id="KW-0479">Metal-binding</keyword>
<protein>
    <submittedName>
        <fullName evidence="6">HAD-IA family hydrolase</fullName>
    </submittedName>
</protein>
<dbReference type="RefSeq" id="WP_322879418.1">
    <property type="nucleotide sequence ID" value="NZ_JAVMIP010000024.1"/>
</dbReference>
<evidence type="ECO:0000256" key="4">
    <source>
        <dbReference type="ARBA" id="ARBA00022842"/>
    </source>
</evidence>
<name>A0AAE4FUN0_9CYAN</name>
<keyword evidence="5" id="KW-0119">Carbohydrate metabolism</keyword>
<dbReference type="Gene3D" id="1.10.150.240">
    <property type="entry name" value="Putative phosphatase, domain 2"/>
    <property type="match status" value="1"/>
</dbReference>
<dbReference type="AlphaFoldDB" id="A0AAE4FUN0"/>
<evidence type="ECO:0000313" key="7">
    <source>
        <dbReference type="Proteomes" id="UP001268256"/>
    </source>
</evidence>
<comment type="similarity">
    <text evidence="2">Belongs to the HAD-like hydrolase superfamily. CbbY/CbbZ/Gph/YieH family.</text>
</comment>
<dbReference type="PANTHER" id="PTHR46193">
    <property type="entry name" value="6-PHOSPHOGLUCONATE PHOSPHATASE"/>
    <property type="match status" value="1"/>
</dbReference>
<reference evidence="7" key="1">
    <citation type="submission" date="2023-07" db="EMBL/GenBank/DDBJ databases">
        <authorList>
            <person name="Luz R."/>
            <person name="Cordeiro R."/>
            <person name="Fonseca A."/>
            <person name="Goncalves V."/>
        </authorList>
    </citation>
    <scope>NUCLEOTIDE SEQUENCE [LARGE SCALE GENOMIC DNA]</scope>
    <source>
        <strain evidence="7">BACA0444</strain>
    </source>
</reference>
<keyword evidence="4" id="KW-0460">Magnesium</keyword>
<dbReference type="GO" id="GO:0016787">
    <property type="term" value="F:hydrolase activity"/>
    <property type="evidence" value="ECO:0007669"/>
    <property type="project" value="UniProtKB-KW"/>
</dbReference>
<dbReference type="NCBIfam" id="TIGR01509">
    <property type="entry name" value="HAD-SF-IA-v3"/>
    <property type="match status" value="1"/>
</dbReference>
<evidence type="ECO:0000256" key="2">
    <source>
        <dbReference type="ARBA" id="ARBA00006171"/>
    </source>
</evidence>
<dbReference type="Pfam" id="PF00702">
    <property type="entry name" value="Hydrolase"/>
    <property type="match status" value="1"/>
</dbReference>
<dbReference type="InterPro" id="IPR023198">
    <property type="entry name" value="PGP-like_dom2"/>
</dbReference>
<proteinExistence type="inferred from homology"/>
<dbReference type="InterPro" id="IPR006439">
    <property type="entry name" value="HAD-SF_hydro_IA"/>
</dbReference>
<dbReference type="EMBL" id="JAVMIP010000024">
    <property type="protein sequence ID" value="MDS3862208.1"/>
    <property type="molecule type" value="Genomic_DNA"/>
</dbReference>
<organism evidence="6 7">
    <name type="scientific">Pseudocalidococcus azoricus BACA0444</name>
    <dbReference type="NCBI Taxonomy" id="2918990"/>
    <lineage>
        <taxon>Bacteria</taxon>
        <taxon>Bacillati</taxon>
        <taxon>Cyanobacteriota</taxon>
        <taxon>Cyanophyceae</taxon>
        <taxon>Acaryochloridales</taxon>
        <taxon>Thermosynechococcaceae</taxon>
        <taxon>Pseudocalidococcus</taxon>
        <taxon>Pseudocalidococcus azoricus</taxon>
    </lineage>
</organism>